<keyword evidence="3" id="KW-0540">Nuclease</keyword>
<evidence type="ECO:0000313" key="4">
    <source>
        <dbReference type="Proteomes" id="UP001212499"/>
    </source>
</evidence>
<dbReference type="GO" id="GO:0004519">
    <property type="term" value="F:endonuclease activity"/>
    <property type="evidence" value="ECO:0007669"/>
    <property type="project" value="UniProtKB-KW"/>
</dbReference>
<feature type="domain" description="GmrSD restriction endonucleases C-terminal" evidence="2">
    <location>
        <begin position="425"/>
        <end position="556"/>
    </location>
</feature>
<name>A0ABT5ARJ8_9CYAN</name>
<keyword evidence="3" id="KW-0378">Hydrolase</keyword>
<dbReference type="Proteomes" id="UP001212499">
    <property type="component" value="Unassembled WGS sequence"/>
</dbReference>
<organism evidence="3 4">
    <name type="scientific">Anabaenopsis arnoldii</name>
    <dbReference type="NCBI Taxonomy" id="2152938"/>
    <lineage>
        <taxon>Bacteria</taxon>
        <taxon>Bacillati</taxon>
        <taxon>Cyanobacteriota</taxon>
        <taxon>Cyanophyceae</taxon>
        <taxon>Nostocales</taxon>
        <taxon>Nodulariaceae</taxon>
        <taxon>Anabaenopsis</taxon>
    </lineage>
</organism>
<sequence>MQVQKQFVDDFLQGKDNTFIIPVYQRDYAWKKSNCKKLWEDIINLQNSGKPSHFLGALVTIYNNQKEWMVIDGQQRLTTISLLLLALVNYLKVKPNKTQEEKELGEDISDYYLINKRCKDKLHSNKLKPNTKDKDYFQKLLFDDKLNDKLNNKNNDSNIIKNYHFFYDEISKSSISVKDIYGVFKKLEIVHIELEKGTDDPQLIFESLNSTGVDLTDGDLIRNYILMDLIQSEQQQLYNNYWIKIEQLAGNVANFIRVFLMYTLHKDITQSNRAVYNEFKQYSKDKFYRDSYRIDSYSILQHLLKYAEIYSYFVNISDHPDKNINKALHRLHRLEFTVCHPFLMDVFDLFNQGVLGASDVQAIIELIESYAFRKFLVNSSTQGLNKFFLTLSKEIRKETQSTWKANYFDIMSFIIKNKSGTLKFPSDEEFKEKLIHKELKSKNRDFLLENLENYNSDYKIDVEELTIEHIMPQKLNHKWKQDLGDKYSEIHGKYLHTLGNLTLIEKKKNNSLSNKDFKSKQKIDFETSKLNLSSELKNIEEWNENSIVNRANRLAEEAVKIWKYPVPKSTYAVYSSTKDIQEDKIHNFAEGEFTNTKPKTLIVGEDKYKLKTWQEVVKKICEILFNESPTEFNSIMTSAEFKGKFCHSNQKENSKFRAPKELEFTDSYFVETHGSANTLVDFCCKLCKKLDFNIENISIEIS</sequence>
<dbReference type="Pfam" id="PF07510">
    <property type="entry name" value="GmrSD_C"/>
    <property type="match status" value="1"/>
</dbReference>
<protein>
    <submittedName>
        <fullName evidence="3">DUF262 domain-containing HNH endonuclease family protein</fullName>
    </submittedName>
</protein>
<dbReference type="PANTHER" id="PTHR35149">
    <property type="entry name" value="SLL5132 PROTEIN"/>
    <property type="match status" value="1"/>
</dbReference>
<evidence type="ECO:0000259" key="2">
    <source>
        <dbReference type="Pfam" id="PF07510"/>
    </source>
</evidence>
<dbReference type="EMBL" id="JAQMUH010000064">
    <property type="protein sequence ID" value="MDB9538985.1"/>
    <property type="molecule type" value="Genomic_DNA"/>
</dbReference>
<dbReference type="Pfam" id="PF03235">
    <property type="entry name" value="GmrSD_N"/>
    <property type="match status" value="1"/>
</dbReference>
<feature type="domain" description="GmrSD restriction endonucleases N-terminal" evidence="1">
    <location>
        <begin position="9"/>
        <end position="225"/>
    </location>
</feature>
<dbReference type="PANTHER" id="PTHR35149:SF2">
    <property type="entry name" value="DUF262 DOMAIN-CONTAINING PROTEIN"/>
    <property type="match status" value="1"/>
</dbReference>
<proteinExistence type="predicted"/>
<keyword evidence="3" id="KW-0255">Endonuclease</keyword>
<gene>
    <name evidence="3" type="ORF">PN457_04800</name>
</gene>
<evidence type="ECO:0000259" key="1">
    <source>
        <dbReference type="Pfam" id="PF03235"/>
    </source>
</evidence>
<evidence type="ECO:0000313" key="3">
    <source>
        <dbReference type="EMBL" id="MDB9538985.1"/>
    </source>
</evidence>
<dbReference type="InterPro" id="IPR011089">
    <property type="entry name" value="GmrSD_C"/>
</dbReference>
<keyword evidence="4" id="KW-1185">Reference proteome</keyword>
<dbReference type="RefSeq" id="WP_271731693.1">
    <property type="nucleotide sequence ID" value="NZ_JANQDP010000064.1"/>
</dbReference>
<dbReference type="InterPro" id="IPR004919">
    <property type="entry name" value="GmrSD_N"/>
</dbReference>
<comment type="caution">
    <text evidence="3">The sequence shown here is derived from an EMBL/GenBank/DDBJ whole genome shotgun (WGS) entry which is preliminary data.</text>
</comment>
<accession>A0ABT5ARJ8</accession>
<reference evidence="3 4" key="1">
    <citation type="submission" date="2023-01" db="EMBL/GenBank/DDBJ databases">
        <title>Genomes from the Australian National Cyanobacteria Reference Collection.</title>
        <authorList>
            <person name="Willis A."/>
            <person name="Lee E.M.F."/>
        </authorList>
    </citation>
    <scope>NUCLEOTIDE SEQUENCE [LARGE SCALE GENOMIC DNA]</scope>
    <source>
        <strain evidence="3 4">CS-1033</strain>
    </source>
</reference>